<name>A0ABV7FB82_9GAMM</name>
<evidence type="ECO:0000256" key="4">
    <source>
        <dbReference type="ARBA" id="ARBA00023136"/>
    </source>
</evidence>
<sequence length="304" mass="34066">MNLIPRLPLRFLFLPLALLLTATALACEQGQGDCVEVGKWDISVGVGAGVRTNPLDDGDDIPLVILPQVNYNGERFFIQNLDFGAILWQSESQQLNLLATPSYDQVFFHRWSPSNFFIDGSTLATAGKESGGKNPVVTDDEVHDRELLTPEFMPLQGRKLRDRKMAGLAGIEYSWSTALVDLQIQYLTDFTQIHSGEEARVAIAKHWQAGKHQWSASLGANWQSREVVNYYYGVTLAEADARGSYQTGSAITPLLRLDWNYELTERWDLRLLASYRELPDEISASPLINDNKVITVFVGGVYHF</sequence>
<evidence type="ECO:0000256" key="2">
    <source>
        <dbReference type="ARBA" id="ARBA00005722"/>
    </source>
</evidence>
<dbReference type="PANTHER" id="PTHR38776:SF1">
    <property type="entry name" value="MLTA-INTERACTING PROTEIN-RELATED"/>
    <property type="match status" value="1"/>
</dbReference>
<evidence type="ECO:0000256" key="1">
    <source>
        <dbReference type="ARBA" id="ARBA00004442"/>
    </source>
</evidence>
<keyword evidence="8" id="KW-1185">Reference proteome</keyword>
<keyword evidence="4" id="KW-0472">Membrane</keyword>
<protein>
    <submittedName>
        <fullName evidence="7">MipA/OmpV family protein</fullName>
    </submittedName>
</protein>
<keyword evidence="5" id="KW-0998">Cell outer membrane</keyword>
<comment type="subcellular location">
    <subcellularLocation>
        <location evidence="1">Cell outer membrane</location>
    </subcellularLocation>
</comment>
<comment type="similarity">
    <text evidence="2">Belongs to the MipA/OmpV family.</text>
</comment>
<dbReference type="Proteomes" id="UP001595555">
    <property type="component" value="Unassembled WGS sequence"/>
</dbReference>
<gene>
    <name evidence="7" type="ORF">ACFODX_04515</name>
</gene>
<feature type="chain" id="PRO_5047381038" evidence="6">
    <location>
        <begin position="27"/>
        <end position="304"/>
    </location>
</feature>
<keyword evidence="3 6" id="KW-0732">Signal</keyword>
<feature type="signal peptide" evidence="6">
    <location>
        <begin position="1"/>
        <end position="26"/>
    </location>
</feature>
<evidence type="ECO:0000256" key="6">
    <source>
        <dbReference type="SAM" id="SignalP"/>
    </source>
</evidence>
<dbReference type="Pfam" id="PF06629">
    <property type="entry name" value="MipA"/>
    <property type="match status" value="1"/>
</dbReference>
<dbReference type="EMBL" id="JBHRTF010000002">
    <property type="protein sequence ID" value="MFC3114811.1"/>
    <property type="molecule type" value="Genomic_DNA"/>
</dbReference>
<evidence type="ECO:0000313" key="8">
    <source>
        <dbReference type="Proteomes" id="UP001595555"/>
    </source>
</evidence>
<accession>A0ABV7FB82</accession>
<dbReference type="PANTHER" id="PTHR38776">
    <property type="entry name" value="MLTA-INTERACTING PROTEIN-RELATED"/>
    <property type="match status" value="1"/>
</dbReference>
<dbReference type="InterPro" id="IPR010583">
    <property type="entry name" value="MipA"/>
</dbReference>
<proteinExistence type="inferred from homology"/>
<evidence type="ECO:0000256" key="3">
    <source>
        <dbReference type="ARBA" id="ARBA00022729"/>
    </source>
</evidence>
<dbReference type="RefSeq" id="WP_378116489.1">
    <property type="nucleotide sequence ID" value="NZ_JBHRTF010000002.1"/>
</dbReference>
<evidence type="ECO:0000256" key="5">
    <source>
        <dbReference type="ARBA" id="ARBA00023237"/>
    </source>
</evidence>
<evidence type="ECO:0000313" key="7">
    <source>
        <dbReference type="EMBL" id="MFC3114811.1"/>
    </source>
</evidence>
<organism evidence="7 8">
    <name type="scientific">Cellvibrio fontiphilus</name>
    <dbReference type="NCBI Taxonomy" id="1815559"/>
    <lineage>
        <taxon>Bacteria</taxon>
        <taxon>Pseudomonadati</taxon>
        <taxon>Pseudomonadota</taxon>
        <taxon>Gammaproteobacteria</taxon>
        <taxon>Cellvibrionales</taxon>
        <taxon>Cellvibrionaceae</taxon>
        <taxon>Cellvibrio</taxon>
    </lineage>
</organism>
<dbReference type="PROSITE" id="PS51257">
    <property type="entry name" value="PROKAR_LIPOPROTEIN"/>
    <property type="match status" value="1"/>
</dbReference>
<reference evidence="8" key="1">
    <citation type="journal article" date="2019" name="Int. J. Syst. Evol. Microbiol.">
        <title>The Global Catalogue of Microorganisms (GCM) 10K type strain sequencing project: providing services to taxonomists for standard genome sequencing and annotation.</title>
        <authorList>
            <consortium name="The Broad Institute Genomics Platform"/>
            <consortium name="The Broad Institute Genome Sequencing Center for Infectious Disease"/>
            <person name="Wu L."/>
            <person name="Ma J."/>
        </authorList>
    </citation>
    <scope>NUCLEOTIDE SEQUENCE [LARGE SCALE GENOMIC DNA]</scope>
    <source>
        <strain evidence="8">KCTC 52237</strain>
    </source>
</reference>
<comment type="caution">
    <text evidence="7">The sequence shown here is derived from an EMBL/GenBank/DDBJ whole genome shotgun (WGS) entry which is preliminary data.</text>
</comment>